<dbReference type="Proteomes" id="UP001582793">
    <property type="component" value="Unassembled WGS sequence"/>
</dbReference>
<evidence type="ECO:0000313" key="5">
    <source>
        <dbReference type="Proteomes" id="UP001582793"/>
    </source>
</evidence>
<evidence type="ECO:0000256" key="2">
    <source>
        <dbReference type="ARBA" id="ARBA00023315"/>
    </source>
</evidence>
<dbReference type="SUPFAM" id="SSF55729">
    <property type="entry name" value="Acyl-CoA N-acyltransferases (Nat)"/>
    <property type="match status" value="1"/>
</dbReference>
<dbReference type="EMBL" id="JBCGDC010000250">
    <property type="protein sequence ID" value="MFB6398449.1"/>
    <property type="molecule type" value="Genomic_DNA"/>
</dbReference>
<dbReference type="GO" id="GO:0016746">
    <property type="term" value="F:acyltransferase activity"/>
    <property type="evidence" value="ECO:0007669"/>
    <property type="project" value="UniProtKB-KW"/>
</dbReference>
<proteinExistence type="predicted"/>
<evidence type="ECO:0000256" key="1">
    <source>
        <dbReference type="ARBA" id="ARBA00022679"/>
    </source>
</evidence>
<keyword evidence="2 4" id="KW-0012">Acyltransferase</keyword>
<organism evidence="4 5">
    <name type="scientific">Polymorphospora lycopeni</name>
    <dbReference type="NCBI Taxonomy" id="3140240"/>
    <lineage>
        <taxon>Bacteria</taxon>
        <taxon>Bacillati</taxon>
        <taxon>Actinomycetota</taxon>
        <taxon>Actinomycetes</taxon>
        <taxon>Micromonosporales</taxon>
        <taxon>Micromonosporaceae</taxon>
        <taxon>Polymorphospora</taxon>
    </lineage>
</organism>
<dbReference type="EC" id="2.3.1.-" evidence="4"/>
<sequence>MTDVVRGDELGEESRRPITEVLVGGFAEDFAYFSPDPAKVADAFAHMILPGRFHVALVDGKPAAVASLTTGEQQCFAPKRREFRRHLGFVHGTISHLVVRSQFMGVPDDAGEDVAEIGFVTTAPAHQGRGVATALLTHLLALPEHRTYVLQDIKDTNVAALALYRKLGFTPYRRRPVRFARRAGFTEYVSMRLEQRPPSPAG</sequence>
<dbReference type="PANTHER" id="PTHR43420:SF12">
    <property type="entry name" value="N-ACETYLTRANSFERASE DOMAIN-CONTAINING PROTEIN"/>
    <property type="match status" value="1"/>
</dbReference>
<dbReference type="PROSITE" id="PS51186">
    <property type="entry name" value="GNAT"/>
    <property type="match status" value="1"/>
</dbReference>
<dbReference type="InterPro" id="IPR000182">
    <property type="entry name" value="GNAT_dom"/>
</dbReference>
<protein>
    <submittedName>
        <fullName evidence="4">GNAT family N-acetyltransferase</fullName>
        <ecNumber evidence="4">2.3.1.-</ecNumber>
    </submittedName>
</protein>
<dbReference type="PANTHER" id="PTHR43420">
    <property type="entry name" value="ACETYLTRANSFERASE"/>
    <property type="match status" value="1"/>
</dbReference>
<keyword evidence="5" id="KW-1185">Reference proteome</keyword>
<dbReference type="InterPro" id="IPR016181">
    <property type="entry name" value="Acyl_CoA_acyltransferase"/>
</dbReference>
<dbReference type="InterPro" id="IPR050680">
    <property type="entry name" value="YpeA/RimI_acetyltransf"/>
</dbReference>
<dbReference type="RefSeq" id="WP_375737213.1">
    <property type="nucleotide sequence ID" value="NZ_JBCGDC010000250.1"/>
</dbReference>
<comment type="caution">
    <text evidence="4">The sequence shown here is derived from an EMBL/GenBank/DDBJ whole genome shotgun (WGS) entry which is preliminary data.</text>
</comment>
<accession>A0ABV5D329</accession>
<evidence type="ECO:0000313" key="4">
    <source>
        <dbReference type="EMBL" id="MFB6398449.1"/>
    </source>
</evidence>
<dbReference type="Gene3D" id="3.40.630.30">
    <property type="match status" value="1"/>
</dbReference>
<gene>
    <name evidence="4" type="ORF">AAFH96_36060</name>
</gene>
<reference evidence="4 5" key="1">
    <citation type="submission" date="2024-04" db="EMBL/GenBank/DDBJ databases">
        <title>Polymorphospora sp. isolated from Baiyangdian Lake in Xiong'an New Area.</title>
        <authorList>
            <person name="Zhang X."/>
            <person name="Liu J."/>
        </authorList>
    </citation>
    <scope>NUCLEOTIDE SEQUENCE [LARGE SCALE GENOMIC DNA]</scope>
    <source>
        <strain evidence="4 5">2-325</strain>
    </source>
</reference>
<feature type="domain" description="N-acetyltransferase" evidence="3">
    <location>
        <begin position="5"/>
        <end position="196"/>
    </location>
</feature>
<dbReference type="Pfam" id="PF00583">
    <property type="entry name" value="Acetyltransf_1"/>
    <property type="match status" value="1"/>
</dbReference>
<evidence type="ECO:0000259" key="3">
    <source>
        <dbReference type="PROSITE" id="PS51186"/>
    </source>
</evidence>
<name>A0ABV5D329_9ACTN</name>
<keyword evidence="1 4" id="KW-0808">Transferase</keyword>